<organism evidence="3 4">
    <name type="scientific">Tricholomella constricta</name>
    <dbReference type="NCBI Taxonomy" id="117010"/>
    <lineage>
        <taxon>Eukaryota</taxon>
        <taxon>Fungi</taxon>
        <taxon>Dikarya</taxon>
        <taxon>Basidiomycota</taxon>
        <taxon>Agaricomycotina</taxon>
        <taxon>Agaricomycetes</taxon>
        <taxon>Agaricomycetidae</taxon>
        <taxon>Agaricales</taxon>
        <taxon>Tricholomatineae</taxon>
        <taxon>Lyophyllaceae</taxon>
        <taxon>Tricholomella</taxon>
    </lineage>
</organism>
<keyword evidence="1" id="KW-0732">Signal</keyword>
<feature type="domain" description="DUF5648" evidence="2">
    <location>
        <begin position="48"/>
        <end position="182"/>
    </location>
</feature>
<evidence type="ECO:0000256" key="1">
    <source>
        <dbReference type="SAM" id="SignalP"/>
    </source>
</evidence>
<name>A0A8H5M125_9AGAR</name>
<feature type="chain" id="PRO_5034567542" description="DUF5648 domain-containing protein" evidence="1">
    <location>
        <begin position="21"/>
        <end position="185"/>
    </location>
</feature>
<keyword evidence="4" id="KW-1185">Reference proteome</keyword>
<dbReference type="Proteomes" id="UP000565441">
    <property type="component" value="Unassembled WGS sequence"/>
</dbReference>
<dbReference type="InterPro" id="IPR043708">
    <property type="entry name" value="DUF5648"/>
</dbReference>
<feature type="signal peptide" evidence="1">
    <location>
        <begin position="1"/>
        <end position="20"/>
    </location>
</feature>
<dbReference type="OrthoDB" id="9971254at2759"/>
<dbReference type="Pfam" id="PF18885">
    <property type="entry name" value="DUF5648"/>
    <property type="match status" value="1"/>
</dbReference>
<evidence type="ECO:0000313" key="4">
    <source>
        <dbReference type="Proteomes" id="UP000565441"/>
    </source>
</evidence>
<evidence type="ECO:0000259" key="2">
    <source>
        <dbReference type="Pfam" id="PF18885"/>
    </source>
</evidence>
<dbReference type="EMBL" id="JAACJP010000026">
    <property type="protein sequence ID" value="KAF5376973.1"/>
    <property type="molecule type" value="Genomic_DNA"/>
</dbReference>
<dbReference type="AlphaFoldDB" id="A0A8H5M125"/>
<accession>A0A8H5M125</accession>
<evidence type="ECO:0000313" key="3">
    <source>
        <dbReference type="EMBL" id="KAF5376973.1"/>
    </source>
</evidence>
<comment type="caution">
    <text evidence="3">The sequence shown here is derived from an EMBL/GenBank/DDBJ whole genome shotgun (WGS) entry which is preliminary data.</text>
</comment>
<proteinExistence type="predicted"/>
<sequence length="185" mass="20584">MKFGLFVVSVIAAAATFVGALPEAEDVKRDIEARAPQACGNPRRAVPWFRAYNPRVVDHFYTANRGEWRNSFRLGYNNEGTAAYVFSNSQPGTVPFFRLYSSGGTDHFYTTNAQERDNAASNLGYKNEGITGWIYPNDNCGGVPLYRLYNPTGIDHFYTTSASERDSAARNGYNKEGIAGYVFPF</sequence>
<reference evidence="3 4" key="1">
    <citation type="journal article" date="2020" name="ISME J.">
        <title>Uncovering the hidden diversity of litter-decomposition mechanisms in mushroom-forming fungi.</title>
        <authorList>
            <person name="Floudas D."/>
            <person name="Bentzer J."/>
            <person name="Ahren D."/>
            <person name="Johansson T."/>
            <person name="Persson P."/>
            <person name="Tunlid A."/>
        </authorList>
    </citation>
    <scope>NUCLEOTIDE SEQUENCE [LARGE SCALE GENOMIC DNA]</scope>
    <source>
        <strain evidence="3 4">CBS 661.87</strain>
    </source>
</reference>
<protein>
    <recommendedName>
        <fullName evidence="2">DUF5648 domain-containing protein</fullName>
    </recommendedName>
</protein>
<gene>
    <name evidence="3" type="ORF">D9615_007214</name>
</gene>